<gene>
    <name evidence="2" type="ORF">FTOL_10356</name>
</gene>
<protein>
    <submittedName>
        <fullName evidence="2">Uncharacterized protein</fullName>
    </submittedName>
</protein>
<name>A0AAE8MGE7_9HYPO</name>
<keyword evidence="3" id="KW-1185">Reference proteome</keyword>
<sequence length="53" mass="6266">MFVDMIRFEIGKLSISIPVLFCALFLFFRVVWSTFNFLKQEKLAVRLNAKHSL</sequence>
<keyword evidence="1" id="KW-0812">Transmembrane</keyword>
<accession>A0AAE8MGE7</accession>
<reference evidence="2" key="1">
    <citation type="submission" date="2018-03" db="EMBL/GenBank/DDBJ databases">
        <authorList>
            <person name="Guldener U."/>
        </authorList>
    </citation>
    <scope>NUCLEOTIDE SEQUENCE</scope>
</reference>
<evidence type="ECO:0000256" key="1">
    <source>
        <dbReference type="SAM" id="Phobius"/>
    </source>
</evidence>
<proteinExistence type="predicted"/>
<evidence type="ECO:0000313" key="3">
    <source>
        <dbReference type="Proteomes" id="UP001187734"/>
    </source>
</evidence>
<organism evidence="2 3">
    <name type="scientific">Fusarium torulosum</name>
    <dbReference type="NCBI Taxonomy" id="33205"/>
    <lineage>
        <taxon>Eukaryota</taxon>
        <taxon>Fungi</taxon>
        <taxon>Dikarya</taxon>
        <taxon>Ascomycota</taxon>
        <taxon>Pezizomycotina</taxon>
        <taxon>Sordariomycetes</taxon>
        <taxon>Hypocreomycetidae</taxon>
        <taxon>Hypocreales</taxon>
        <taxon>Nectriaceae</taxon>
        <taxon>Fusarium</taxon>
    </lineage>
</organism>
<keyword evidence="1" id="KW-0472">Membrane</keyword>
<dbReference type="AlphaFoldDB" id="A0AAE8MGE7"/>
<keyword evidence="1" id="KW-1133">Transmembrane helix</keyword>
<evidence type="ECO:0000313" key="2">
    <source>
        <dbReference type="EMBL" id="SPJ83840.1"/>
    </source>
</evidence>
<dbReference type="Proteomes" id="UP001187734">
    <property type="component" value="Unassembled WGS sequence"/>
</dbReference>
<dbReference type="EMBL" id="ONZP01000402">
    <property type="protein sequence ID" value="SPJ83840.1"/>
    <property type="molecule type" value="Genomic_DNA"/>
</dbReference>
<feature type="transmembrane region" description="Helical" evidence="1">
    <location>
        <begin position="15"/>
        <end position="38"/>
    </location>
</feature>
<comment type="caution">
    <text evidence="2">The sequence shown here is derived from an EMBL/GenBank/DDBJ whole genome shotgun (WGS) entry which is preliminary data.</text>
</comment>